<feature type="domain" description="Flavodoxin-like" evidence="8">
    <location>
        <begin position="7"/>
        <end position="167"/>
    </location>
</feature>
<protein>
    <recommendedName>
        <fullName evidence="7">Flavodoxin</fullName>
    </recommendedName>
</protein>
<dbReference type="NCBIfam" id="TIGR01752">
    <property type="entry name" value="flav_long"/>
    <property type="match status" value="1"/>
</dbReference>
<keyword evidence="6 7" id="KW-0249">Electron transport</keyword>
<dbReference type="PROSITE" id="PS50902">
    <property type="entry name" value="FLAVODOXIN_LIKE"/>
    <property type="match status" value="1"/>
</dbReference>
<keyword evidence="10" id="KW-1185">Reference proteome</keyword>
<keyword evidence="4 7" id="KW-0285">Flavoprotein</keyword>
<evidence type="ECO:0000313" key="9">
    <source>
        <dbReference type="EMBL" id="EGF58354.1"/>
    </source>
</evidence>
<dbReference type="HOGENOM" id="CLU_051402_1_0_10"/>
<dbReference type="GO" id="GO:0010181">
    <property type="term" value="F:FMN binding"/>
    <property type="evidence" value="ECO:0007669"/>
    <property type="project" value="UniProtKB-UniRule"/>
</dbReference>
<comment type="caution">
    <text evidence="9">The sequence shown here is derived from an EMBL/GenBank/DDBJ whole genome shotgun (WGS) entry which is preliminary data.</text>
</comment>
<keyword evidence="3 7" id="KW-0813">Transport</keyword>
<sequence length="171" mass="19363">MKDMKKIGLFYVANAVKTSRVARKIREALGEDNVDIVPVEKAWSDDFKSYHNLVVGVSTWFDGELPTYWDELVPELETLDLKGKRVALFGLGDQANYPDNFVDGLGILGEAFEKAGATLVGYTSAQGYTFNHSRALRDDKWCGLVIDMENQPKLTDKRIREWCGQLERELL</sequence>
<dbReference type="AlphaFoldDB" id="F3PRM3"/>
<accession>F3PRM3</accession>
<evidence type="ECO:0000313" key="10">
    <source>
        <dbReference type="Proteomes" id="UP000003416"/>
    </source>
</evidence>
<dbReference type="Gene3D" id="3.40.50.360">
    <property type="match status" value="1"/>
</dbReference>
<dbReference type="PIRSF" id="PIRSF038996">
    <property type="entry name" value="FldA"/>
    <property type="match status" value="1"/>
</dbReference>
<dbReference type="SUPFAM" id="SSF52218">
    <property type="entry name" value="Flavoproteins"/>
    <property type="match status" value="1"/>
</dbReference>
<dbReference type="STRING" id="763034.HMPREF9446_01374"/>
<gene>
    <name evidence="9" type="ORF">HMPREF9446_01374</name>
</gene>
<dbReference type="Pfam" id="PF00258">
    <property type="entry name" value="Flavodoxin_1"/>
    <property type="match status" value="1"/>
</dbReference>
<dbReference type="InterPro" id="IPR010086">
    <property type="entry name" value="Flavodoxin_lc"/>
</dbReference>
<dbReference type="GO" id="GO:0009055">
    <property type="term" value="F:electron transfer activity"/>
    <property type="evidence" value="ECO:0007669"/>
    <property type="project" value="UniProtKB-UniRule"/>
</dbReference>
<evidence type="ECO:0000256" key="1">
    <source>
        <dbReference type="ARBA" id="ARBA00001917"/>
    </source>
</evidence>
<evidence type="ECO:0000256" key="4">
    <source>
        <dbReference type="ARBA" id="ARBA00022630"/>
    </source>
</evidence>
<name>F3PRM3_9BACE</name>
<comment type="function">
    <text evidence="7">Low-potential electron donor to a number of redox enzymes.</text>
</comment>
<evidence type="ECO:0000256" key="5">
    <source>
        <dbReference type="ARBA" id="ARBA00022643"/>
    </source>
</evidence>
<evidence type="ECO:0000256" key="3">
    <source>
        <dbReference type="ARBA" id="ARBA00022448"/>
    </source>
</evidence>
<dbReference type="InterPro" id="IPR008254">
    <property type="entry name" value="Flavodoxin/NO_synth"/>
</dbReference>
<comment type="similarity">
    <text evidence="2 7">Belongs to the flavodoxin family.</text>
</comment>
<dbReference type="EMBL" id="AFBN01000024">
    <property type="protein sequence ID" value="EGF58354.1"/>
    <property type="molecule type" value="Genomic_DNA"/>
</dbReference>
<evidence type="ECO:0000256" key="2">
    <source>
        <dbReference type="ARBA" id="ARBA00005267"/>
    </source>
</evidence>
<dbReference type="PANTHER" id="PTHR42809">
    <property type="entry name" value="FLAVODOXIN 2"/>
    <property type="match status" value="1"/>
</dbReference>
<evidence type="ECO:0000259" key="8">
    <source>
        <dbReference type="PROSITE" id="PS50902"/>
    </source>
</evidence>
<proteinExistence type="inferred from homology"/>
<dbReference type="eggNOG" id="COG0716">
    <property type="taxonomic scope" value="Bacteria"/>
</dbReference>
<comment type="cofactor">
    <cofactor evidence="1 7">
        <name>FMN</name>
        <dbReference type="ChEBI" id="CHEBI:58210"/>
    </cofactor>
</comment>
<dbReference type="InterPro" id="IPR050619">
    <property type="entry name" value="Flavodoxin"/>
</dbReference>
<dbReference type="InterPro" id="IPR029039">
    <property type="entry name" value="Flavoprotein-like_sf"/>
</dbReference>
<dbReference type="Proteomes" id="UP000003416">
    <property type="component" value="Unassembled WGS sequence"/>
</dbReference>
<reference evidence="9 10" key="1">
    <citation type="submission" date="2011-02" db="EMBL/GenBank/DDBJ databases">
        <authorList>
            <person name="Weinstock G."/>
            <person name="Sodergren E."/>
            <person name="Clifton S."/>
            <person name="Fulton L."/>
            <person name="Fulton B."/>
            <person name="Courtney L."/>
            <person name="Fronick C."/>
            <person name="Harrison M."/>
            <person name="Strong C."/>
            <person name="Farmer C."/>
            <person name="Delahaunty K."/>
            <person name="Markovic C."/>
            <person name="Hall O."/>
            <person name="Minx P."/>
            <person name="Tomlinson C."/>
            <person name="Mitreva M."/>
            <person name="Hou S."/>
            <person name="Chen J."/>
            <person name="Wollam A."/>
            <person name="Pepin K.H."/>
            <person name="Johnson M."/>
            <person name="Bhonagiri V."/>
            <person name="Zhang X."/>
            <person name="Suruliraj S."/>
            <person name="Warren W."/>
            <person name="Chinwalla A."/>
            <person name="Mardis E.R."/>
            <person name="Wilson R.K."/>
        </authorList>
    </citation>
    <scope>NUCLEOTIDE SEQUENCE [LARGE SCALE GENOMIC DNA]</scope>
    <source>
        <strain evidence="9 10">YIT 12057</strain>
    </source>
</reference>
<evidence type="ECO:0000256" key="7">
    <source>
        <dbReference type="PIRNR" id="PIRNR038996"/>
    </source>
</evidence>
<organism evidence="9 10">
    <name type="scientific">Bacteroides fluxus YIT 12057</name>
    <dbReference type="NCBI Taxonomy" id="763034"/>
    <lineage>
        <taxon>Bacteria</taxon>
        <taxon>Pseudomonadati</taxon>
        <taxon>Bacteroidota</taxon>
        <taxon>Bacteroidia</taxon>
        <taxon>Bacteroidales</taxon>
        <taxon>Bacteroidaceae</taxon>
        <taxon>Bacteroides</taxon>
    </lineage>
</organism>
<dbReference type="NCBIfam" id="NF006739">
    <property type="entry name" value="PRK09267.1-5"/>
    <property type="match status" value="1"/>
</dbReference>
<evidence type="ECO:0000256" key="6">
    <source>
        <dbReference type="ARBA" id="ARBA00022982"/>
    </source>
</evidence>
<dbReference type="PANTHER" id="PTHR42809:SF1">
    <property type="entry name" value="FLAVODOXIN 1"/>
    <property type="match status" value="1"/>
</dbReference>
<keyword evidence="5 7" id="KW-0288">FMN</keyword>